<feature type="domain" description="Ig-like" evidence="5">
    <location>
        <begin position="201"/>
        <end position="297"/>
    </location>
</feature>
<accession>A0ABD0KHX7</accession>
<evidence type="ECO:0000313" key="7">
    <source>
        <dbReference type="Proteomes" id="UP001519460"/>
    </source>
</evidence>
<gene>
    <name evidence="6" type="ORF">BaRGS_00021957</name>
</gene>
<dbReference type="Proteomes" id="UP001519460">
    <property type="component" value="Unassembled WGS sequence"/>
</dbReference>
<feature type="transmembrane region" description="Helical" evidence="4">
    <location>
        <begin position="318"/>
        <end position="339"/>
    </location>
</feature>
<dbReference type="EMBL" id="JACVVK020000173">
    <property type="protein sequence ID" value="KAK7486810.1"/>
    <property type="molecule type" value="Genomic_DNA"/>
</dbReference>
<evidence type="ECO:0000256" key="4">
    <source>
        <dbReference type="SAM" id="Phobius"/>
    </source>
</evidence>
<feature type="domain" description="Ig-like" evidence="5">
    <location>
        <begin position="19"/>
        <end position="99"/>
    </location>
</feature>
<keyword evidence="7" id="KW-1185">Reference proteome</keyword>
<keyword evidence="4" id="KW-1133">Transmembrane helix</keyword>
<dbReference type="AlphaFoldDB" id="A0ABD0KHX7"/>
<dbReference type="Gene3D" id="2.60.40.10">
    <property type="entry name" value="Immunoglobulins"/>
    <property type="match status" value="3"/>
</dbReference>
<feature type="compositionally biased region" description="Basic residues" evidence="3">
    <location>
        <begin position="361"/>
        <end position="371"/>
    </location>
</feature>
<name>A0ABD0KHX7_9CAEN</name>
<dbReference type="Pfam" id="PF07679">
    <property type="entry name" value="I-set"/>
    <property type="match status" value="1"/>
</dbReference>
<dbReference type="InterPro" id="IPR003599">
    <property type="entry name" value="Ig_sub"/>
</dbReference>
<evidence type="ECO:0000256" key="2">
    <source>
        <dbReference type="ARBA" id="ARBA00023157"/>
    </source>
</evidence>
<evidence type="ECO:0000259" key="5">
    <source>
        <dbReference type="PROSITE" id="PS50835"/>
    </source>
</evidence>
<dbReference type="InterPro" id="IPR013783">
    <property type="entry name" value="Ig-like_fold"/>
</dbReference>
<dbReference type="InterPro" id="IPR003598">
    <property type="entry name" value="Ig_sub2"/>
</dbReference>
<dbReference type="InterPro" id="IPR013098">
    <property type="entry name" value="Ig_I-set"/>
</dbReference>
<dbReference type="GO" id="GO:0016020">
    <property type="term" value="C:membrane"/>
    <property type="evidence" value="ECO:0007669"/>
    <property type="project" value="UniProtKB-SubCell"/>
</dbReference>
<dbReference type="PANTHER" id="PTHR44170">
    <property type="entry name" value="PROTEIN SIDEKICK"/>
    <property type="match status" value="1"/>
</dbReference>
<dbReference type="CDD" id="cd00096">
    <property type="entry name" value="Ig"/>
    <property type="match status" value="2"/>
</dbReference>
<dbReference type="SMART" id="SM00408">
    <property type="entry name" value="IGc2"/>
    <property type="match status" value="3"/>
</dbReference>
<proteinExistence type="predicted"/>
<keyword evidence="1" id="KW-0677">Repeat</keyword>
<dbReference type="SMART" id="SM00409">
    <property type="entry name" value="IG"/>
    <property type="match status" value="3"/>
</dbReference>
<evidence type="ECO:0000256" key="1">
    <source>
        <dbReference type="ARBA" id="ARBA00022737"/>
    </source>
</evidence>
<feature type="region of interest" description="Disordered" evidence="3">
    <location>
        <begin position="348"/>
        <end position="378"/>
    </location>
</feature>
<keyword evidence="2" id="KW-1015">Disulfide bond</keyword>
<evidence type="ECO:0000256" key="3">
    <source>
        <dbReference type="SAM" id="MobiDB-lite"/>
    </source>
</evidence>
<feature type="domain" description="Ig-like" evidence="5">
    <location>
        <begin position="102"/>
        <end position="198"/>
    </location>
</feature>
<keyword evidence="4" id="KW-0472">Membrane</keyword>
<reference evidence="6 7" key="1">
    <citation type="journal article" date="2023" name="Sci. Data">
        <title>Genome assembly of the Korean intertidal mud-creeper Batillaria attramentaria.</title>
        <authorList>
            <person name="Patra A.K."/>
            <person name="Ho P.T."/>
            <person name="Jun S."/>
            <person name="Lee S.J."/>
            <person name="Kim Y."/>
            <person name="Won Y.J."/>
        </authorList>
    </citation>
    <scope>NUCLEOTIDE SEQUENCE [LARGE SCALE GENOMIC DNA]</scope>
    <source>
        <strain evidence="6">Wonlab-2016</strain>
    </source>
</reference>
<sequence length="378" mass="42211">MSTHVSLVSTETVKLEITPATPKVILPVGETLQLNCTGNQRSRLTWYKLNNGTRELFDKLGNLTLSEAMDNDTIVSILSNRRVDVEDGGTYLCSDQNSNVNTSVDVLIVTVETKDGLLEDNEGATISCSVDTSDNVTYTWEKNRTKVSELPAPDDQKFVEHDNGTLEFTPATTQEDAGVYECKMKVGTSEFSSSATLYAKPYVARFDKPFNERKSLVQEERLHLRCKVLGYPTPSISWFKDDVEIQADEEGSRYILSEYNGFPNARLKIESVDSDDEGHYKCVATASHIMFDEPNMTMPVSANDSRTIFVRVIDKNAALWPFLGLVVEVVIVCTIIFICEKKRNKNAANEDAVNQDEATPKKSKKGVRHRGNTNNLRA</sequence>
<dbReference type="PROSITE" id="PS50835">
    <property type="entry name" value="IG_LIKE"/>
    <property type="match status" value="3"/>
</dbReference>
<evidence type="ECO:0000313" key="6">
    <source>
        <dbReference type="EMBL" id="KAK7486810.1"/>
    </source>
</evidence>
<organism evidence="6 7">
    <name type="scientific">Batillaria attramentaria</name>
    <dbReference type="NCBI Taxonomy" id="370345"/>
    <lineage>
        <taxon>Eukaryota</taxon>
        <taxon>Metazoa</taxon>
        <taxon>Spiralia</taxon>
        <taxon>Lophotrochozoa</taxon>
        <taxon>Mollusca</taxon>
        <taxon>Gastropoda</taxon>
        <taxon>Caenogastropoda</taxon>
        <taxon>Sorbeoconcha</taxon>
        <taxon>Cerithioidea</taxon>
        <taxon>Batillariidae</taxon>
        <taxon>Batillaria</taxon>
    </lineage>
</organism>
<dbReference type="InterPro" id="IPR007110">
    <property type="entry name" value="Ig-like_dom"/>
</dbReference>
<comment type="caution">
    <text evidence="6">The sequence shown here is derived from an EMBL/GenBank/DDBJ whole genome shotgun (WGS) entry which is preliminary data.</text>
</comment>
<dbReference type="PANTHER" id="PTHR44170:SF6">
    <property type="entry name" value="CONTACTIN"/>
    <property type="match status" value="1"/>
</dbReference>
<dbReference type="Pfam" id="PF13927">
    <property type="entry name" value="Ig_3"/>
    <property type="match status" value="1"/>
</dbReference>
<dbReference type="InterPro" id="IPR036179">
    <property type="entry name" value="Ig-like_dom_sf"/>
</dbReference>
<dbReference type="SUPFAM" id="SSF48726">
    <property type="entry name" value="Immunoglobulin"/>
    <property type="match status" value="3"/>
</dbReference>
<keyword evidence="4" id="KW-0812">Transmembrane</keyword>
<protein>
    <recommendedName>
        <fullName evidence="5">Ig-like domain-containing protein</fullName>
    </recommendedName>
</protein>